<evidence type="ECO:0000256" key="7">
    <source>
        <dbReference type="ARBA" id="ARBA00050056"/>
    </source>
</evidence>
<sequence length="85" mass="10355">MIKAWTDDAWADYMYWHKQNDKQTIKRINKLIGDIDRHPFEGLGKPEPLKYELANTWSRRITQEHRLVYQIESDTMYILSARDHY</sequence>
<keyword evidence="4" id="KW-0255">Endonuclease</keyword>
<evidence type="ECO:0000256" key="3">
    <source>
        <dbReference type="ARBA" id="ARBA00022722"/>
    </source>
</evidence>
<dbReference type="Pfam" id="PF06769">
    <property type="entry name" value="YoeB_toxin"/>
    <property type="match status" value="1"/>
</dbReference>
<dbReference type="InterPro" id="IPR035093">
    <property type="entry name" value="RelE/ParE_toxin_dom_sf"/>
</dbReference>
<dbReference type="AlphaFoldDB" id="A0A0R2K1R5"/>
<keyword evidence="2" id="KW-1277">Toxin-antitoxin system</keyword>
<organism evidence="8 9">
    <name type="scientific">Ligilactobacillus acidipiscis</name>
    <dbReference type="NCBI Taxonomy" id="89059"/>
    <lineage>
        <taxon>Bacteria</taxon>
        <taxon>Bacillati</taxon>
        <taxon>Bacillota</taxon>
        <taxon>Bacilli</taxon>
        <taxon>Lactobacillales</taxon>
        <taxon>Lactobacillaceae</taxon>
        <taxon>Ligilactobacillus</taxon>
    </lineage>
</organism>
<gene>
    <name evidence="8" type="ORF">IV43_GL000127</name>
</gene>
<keyword evidence="3" id="KW-0540">Nuclease</keyword>
<dbReference type="GO" id="GO:0006401">
    <property type="term" value="P:RNA catabolic process"/>
    <property type="evidence" value="ECO:0007669"/>
    <property type="project" value="InterPro"/>
</dbReference>
<evidence type="ECO:0000256" key="2">
    <source>
        <dbReference type="ARBA" id="ARBA00022649"/>
    </source>
</evidence>
<dbReference type="InterPro" id="IPR009614">
    <property type="entry name" value="YoeB_toxin"/>
</dbReference>
<dbReference type="SUPFAM" id="SSF143011">
    <property type="entry name" value="RelE-like"/>
    <property type="match status" value="1"/>
</dbReference>
<reference evidence="8 9" key="1">
    <citation type="journal article" date="2015" name="Genome Announc.">
        <title>Expanding the biotechnology potential of lactobacilli through comparative genomics of 213 strains and associated genera.</title>
        <authorList>
            <person name="Sun Z."/>
            <person name="Harris H.M."/>
            <person name="McCann A."/>
            <person name="Guo C."/>
            <person name="Argimon S."/>
            <person name="Zhang W."/>
            <person name="Yang X."/>
            <person name="Jeffery I.B."/>
            <person name="Cooney J.C."/>
            <person name="Kagawa T.F."/>
            <person name="Liu W."/>
            <person name="Song Y."/>
            <person name="Salvetti E."/>
            <person name="Wrobel A."/>
            <person name="Rasinkangas P."/>
            <person name="Parkhill J."/>
            <person name="Rea M.C."/>
            <person name="O'Sullivan O."/>
            <person name="Ritari J."/>
            <person name="Douillard F.P."/>
            <person name="Paul Ross R."/>
            <person name="Yang R."/>
            <person name="Briner A.E."/>
            <person name="Felis G.E."/>
            <person name="de Vos W.M."/>
            <person name="Barrangou R."/>
            <person name="Klaenhammer T.R."/>
            <person name="Caufield P.W."/>
            <person name="Cui Y."/>
            <person name="Zhang H."/>
            <person name="O'Toole P.W."/>
        </authorList>
    </citation>
    <scope>NUCLEOTIDE SEQUENCE [LARGE SCALE GENOMIC DNA]</scope>
    <source>
        <strain evidence="8 9">DSM 15353</strain>
    </source>
</reference>
<name>A0A0R2K1R5_9LACO</name>
<protein>
    <recommendedName>
        <fullName evidence="7">Endoribonuclease YoeB</fullName>
    </recommendedName>
    <alternativeName>
        <fullName evidence="6">Putative mRNA interferase YoeB</fullName>
    </alternativeName>
</protein>
<dbReference type="GO" id="GO:0004519">
    <property type="term" value="F:endonuclease activity"/>
    <property type="evidence" value="ECO:0007669"/>
    <property type="project" value="UniProtKB-KW"/>
</dbReference>
<evidence type="ECO:0000256" key="5">
    <source>
        <dbReference type="ARBA" id="ARBA00022801"/>
    </source>
</evidence>
<evidence type="ECO:0000313" key="8">
    <source>
        <dbReference type="EMBL" id="KRN80924.1"/>
    </source>
</evidence>
<dbReference type="Gene3D" id="3.30.2310.20">
    <property type="entry name" value="RelE-like"/>
    <property type="match status" value="1"/>
</dbReference>
<dbReference type="RefSeq" id="WP_010499789.1">
    <property type="nucleotide sequence ID" value="NZ_JBHUGU010000005.1"/>
</dbReference>
<evidence type="ECO:0000256" key="4">
    <source>
        <dbReference type="ARBA" id="ARBA00022759"/>
    </source>
</evidence>
<accession>A0A0R2K1R5</accession>
<dbReference type="PANTHER" id="PTHR38039">
    <property type="entry name" value="TOXIN YOEB"/>
    <property type="match status" value="1"/>
</dbReference>
<dbReference type="OrthoDB" id="9801102at2"/>
<dbReference type="PANTHER" id="PTHR38039:SF1">
    <property type="entry name" value="TOXIN YOEB"/>
    <property type="match status" value="1"/>
</dbReference>
<evidence type="ECO:0000313" key="9">
    <source>
        <dbReference type="Proteomes" id="UP000051491"/>
    </source>
</evidence>
<dbReference type="PATRIC" id="fig|89059.3.peg.132"/>
<dbReference type="GO" id="GO:0045892">
    <property type="term" value="P:negative regulation of DNA-templated transcription"/>
    <property type="evidence" value="ECO:0007669"/>
    <property type="project" value="TreeGrafter"/>
</dbReference>
<dbReference type="GO" id="GO:0016787">
    <property type="term" value="F:hydrolase activity"/>
    <property type="evidence" value="ECO:0007669"/>
    <property type="project" value="UniProtKB-KW"/>
</dbReference>
<keyword evidence="5" id="KW-0378">Hydrolase</keyword>
<dbReference type="NCBIfam" id="TIGR02116">
    <property type="entry name" value="toxin_Txe_YoeB"/>
    <property type="match status" value="1"/>
</dbReference>
<dbReference type="EMBL" id="JQBK01000101">
    <property type="protein sequence ID" value="KRN80924.1"/>
    <property type="molecule type" value="Genomic_DNA"/>
</dbReference>
<evidence type="ECO:0000256" key="6">
    <source>
        <dbReference type="ARBA" id="ARBA00030388"/>
    </source>
</evidence>
<proteinExistence type="inferred from homology"/>
<evidence type="ECO:0000256" key="1">
    <source>
        <dbReference type="ARBA" id="ARBA00008172"/>
    </source>
</evidence>
<dbReference type="Proteomes" id="UP000051491">
    <property type="component" value="Unassembled WGS sequence"/>
</dbReference>
<comment type="caution">
    <text evidence="8">The sequence shown here is derived from an EMBL/GenBank/DDBJ whole genome shotgun (WGS) entry which is preliminary data.</text>
</comment>
<comment type="similarity">
    <text evidence="1">Belongs to the YoeB family.</text>
</comment>